<dbReference type="AlphaFoldDB" id="A0A1L0BKE4"/>
<protein>
    <submittedName>
        <fullName evidence="1">CIC11C00000003140</fullName>
    </submittedName>
</protein>
<evidence type="ECO:0000313" key="1">
    <source>
        <dbReference type="EMBL" id="SGZ51651.1"/>
    </source>
</evidence>
<name>A0A1L0BKE4_9ASCO</name>
<dbReference type="Proteomes" id="UP000182259">
    <property type="component" value="Chromosome II"/>
</dbReference>
<sequence length="64" mass="7333">MFKRSSGYVKLEEMVHETETVGIEILDTCINISRSHTSRVLIYFQGIDSRIASLKYEAHSLVDD</sequence>
<accession>A0A1L0BKE4</accession>
<gene>
    <name evidence="1" type="ORF">SAMEA4029009_CIC11G00000003140</name>
</gene>
<reference evidence="1 2" key="1">
    <citation type="submission" date="2016-10" db="EMBL/GenBank/DDBJ databases">
        <authorList>
            <person name="de Groot N.N."/>
        </authorList>
    </citation>
    <scope>NUCLEOTIDE SEQUENCE [LARGE SCALE GENOMIC DNA]</scope>
    <source>
        <strain evidence="1 2">PYCC 4715</strain>
    </source>
</reference>
<dbReference type="EMBL" id="LT635765">
    <property type="protein sequence ID" value="SGZ51651.1"/>
    <property type="molecule type" value="Genomic_DNA"/>
</dbReference>
<proteinExistence type="predicted"/>
<organism evidence="1 2">
    <name type="scientific">Sungouiella intermedia</name>
    <dbReference type="NCBI Taxonomy" id="45354"/>
    <lineage>
        <taxon>Eukaryota</taxon>
        <taxon>Fungi</taxon>
        <taxon>Dikarya</taxon>
        <taxon>Ascomycota</taxon>
        <taxon>Saccharomycotina</taxon>
        <taxon>Pichiomycetes</taxon>
        <taxon>Metschnikowiaceae</taxon>
        <taxon>Sungouiella</taxon>
    </lineage>
</organism>
<evidence type="ECO:0000313" key="2">
    <source>
        <dbReference type="Proteomes" id="UP000182259"/>
    </source>
</evidence>